<evidence type="ECO:0000313" key="1">
    <source>
        <dbReference type="EMBL" id="MQY09457.1"/>
    </source>
</evidence>
<gene>
    <name evidence="1" type="ORF">ACRB68_75830</name>
</gene>
<dbReference type="RefSeq" id="WP_153541378.1">
    <property type="nucleotide sequence ID" value="NZ_WEGH01000006.1"/>
</dbReference>
<evidence type="ECO:0000313" key="2">
    <source>
        <dbReference type="Proteomes" id="UP000487268"/>
    </source>
</evidence>
<reference evidence="1 2" key="1">
    <citation type="submission" date="2019-10" db="EMBL/GenBank/DDBJ databases">
        <title>Actinomadura rubteroloni sp. nov. and Actinomadura macrotermitis sp. nov., isolated from the gut of fungus growing-termite Macrotermes natalensis.</title>
        <authorList>
            <person name="Benndorf R."/>
            <person name="Martin K."/>
            <person name="Kuefner M."/>
            <person name="De Beer W."/>
            <person name="Kaster A.-K."/>
            <person name="Vollmers J."/>
            <person name="Poulsen M."/>
            <person name="Beemelmanns C."/>
        </authorList>
    </citation>
    <scope>NUCLEOTIDE SEQUENCE [LARGE SCALE GENOMIC DNA]</scope>
    <source>
        <strain evidence="1 2">RB68</strain>
    </source>
</reference>
<dbReference type="OrthoDB" id="3483361at2"/>
<dbReference type="Proteomes" id="UP000487268">
    <property type="component" value="Unassembled WGS sequence"/>
</dbReference>
<dbReference type="SUPFAM" id="SSF75620">
    <property type="entry name" value="Release factor"/>
    <property type="match status" value="1"/>
</dbReference>
<name>A0A7K0C7M7_9ACTN</name>
<dbReference type="AlphaFoldDB" id="A0A7K0C7M7"/>
<comment type="caution">
    <text evidence="1">The sequence shown here is derived from an EMBL/GenBank/DDBJ whole genome shotgun (WGS) entry which is preliminary data.</text>
</comment>
<organism evidence="1 2">
    <name type="scientific">Actinomadura macrotermitis</name>
    <dbReference type="NCBI Taxonomy" id="2585200"/>
    <lineage>
        <taxon>Bacteria</taxon>
        <taxon>Bacillati</taxon>
        <taxon>Actinomycetota</taxon>
        <taxon>Actinomycetes</taxon>
        <taxon>Streptosporangiales</taxon>
        <taxon>Thermomonosporaceae</taxon>
        <taxon>Actinomadura</taxon>
    </lineage>
</organism>
<sequence>MGRYEEVLAEHAAVEAALAEPGVFGDYARVRRLRRARWILEPLVRLGALREDLGAARELGWDAEIARLTAEVAALERAVAEWDPRDCYDAIVRLDGDPADVGRLAREYAADARRRGWRTQDLEAGLPGAPGRRIMAFTAGEDGPGSWAVLKRDRDVRNGVTVLPDAGAGATLPGGPQDWLIGTFCRRVPNAPTVLRITHLPTGVSAWASGPDPRAVKLAAVRLVMAELAGRGEFSDSAECTFRPGL</sequence>
<accession>A0A7K0C7M7</accession>
<protein>
    <recommendedName>
        <fullName evidence="3">PCRF domain-containing protein</fullName>
    </recommendedName>
</protein>
<dbReference type="EMBL" id="WEGH01000006">
    <property type="protein sequence ID" value="MQY09457.1"/>
    <property type="molecule type" value="Genomic_DNA"/>
</dbReference>
<keyword evidence="2" id="KW-1185">Reference proteome</keyword>
<proteinExistence type="predicted"/>
<dbReference type="InterPro" id="IPR045853">
    <property type="entry name" value="Pep_chain_release_fac_I_sf"/>
</dbReference>
<evidence type="ECO:0008006" key="3">
    <source>
        <dbReference type="Google" id="ProtNLM"/>
    </source>
</evidence>